<keyword evidence="2" id="KW-1185">Reference proteome</keyword>
<dbReference type="AlphaFoldDB" id="A0A7J8FJD9"/>
<evidence type="ECO:0000313" key="2">
    <source>
        <dbReference type="Proteomes" id="UP000593571"/>
    </source>
</evidence>
<protein>
    <submittedName>
        <fullName evidence="1">Uncharacterized protein</fullName>
    </submittedName>
</protein>
<name>A0A7J8FJD9_ROUAE</name>
<reference evidence="1 2" key="1">
    <citation type="journal article" date="2020" name="Nature">
        <title>Six reference-quality genomes reveal evolution of bat adaptations.</title>
        <authorList>
            <person name="Jebb D."/>
            <person name="Huang Z."/>
            <person name="Pippel M."/>
            <person name="Hughes G.M."/>
            <person name="Lavrichenko K."/>
            <person name="Devanna P."/>
            <person name="Winkler S."/>
            <person name="Jermiin L.S."/>
            <person name="Skirmuntt E.C."/>
            <person name="Katzourakis A."/>
            <person name="Burkitt-Gray L."/>
            <person name="Ray D.A."/>
            <person name="Sullivan K.A.M."/>
            <person name="Roscito J.G."/>
            <person name="Kirilenko B.M."/>
            <person name="Davalos L.M."/>
            <person name="Corthals A.P."/>
            <person name="Power M.L."/>
            <person name="Jones G."/>
            <person name="Ransome R.D."/>
            <person name="Dechmann D.K.N."/>
            <person name="Locatelli A.G."/>
            <person name="Puechmaille S.J."/>
            <person name="Fedrigo O."/>
            <person name="Jarvis E.D."/>
            <person name="Hiller M."/>
            <person name="Vernes S.C."/>
            <person name="Myers E.W."/>
            <person name="Teeling E.C."/>
        </authorList>
    </citation>
    <scope>NUCLEOTIDE SEQUENCE [LARGE SCALE GENOMIC DNA]</scope>
    <source>
        <strain evidence="1">MRouAeg1</strain>
        <tissue evidence="1">Muscle</tissue>
    </source>
</reference>
<accession>A0A7J8FJD9</accession>
<gene>
    <name evidence="1" type="ORF">HJG63_012079</name>
</gene>
<dbReference type="EMBL" id="JACASE010000007">
    <property type="protein sequence ID" value="KAF6447700.1"/>
    <property type="molecule type" value="Genomic_DNA"/>
</dbReference>
<organism evidence="1 2">
    <name type="scientific">Rousettus aegyptiacus</name>
    <name type="common">Egyptian fruit bat</name>
    <name type="synonym">Pteropus aegyptiacus</name>
    <dbReference type="NCBI Taxonomy" id="9407"/>
    <lineage>
        <taxon>Eukaryota</taxon>
        <taxon>Metazoa</taxon>
        <taxon>Chordata</taxon>
        <taxon>Craniata</taxon>
        <taxon>Vertebrata</taxon>
        <taxon>Euteleostomi</taxon>
        <taxon>Mammalia</taxon>
        <taxon>Eutheria</taxon>
        <taxon>Laurasiatheria</taxon>
        <taxon>Chiroptera</taxon>
        <taxon>Yinpterochiroptera</taxon>
        <taxon>Pteropodoidea</taxon>
        <taxon>Pteropodidae</taxon>
        <taxon>Rousettinae</taxon>
        <taxon>Rousettus</taxon>
    </lineage>
</organism>
<evidence type="ECO:0000313" key="1">
    <source>
        <dbReference type="EMBL" id="KAF6447700.1"/>
    </source>
</evidence>
<comment type="caution">
    <text evidence="1">The sequence shown here is derived from an EMBL/GenBank/DDBJ whole genome shotgun (WGS) entry which is preliminary data.</text>
</comment>
<dbReference type="Proteomes" id="UP000593571">
    <property type="component" value="Unassembled WGS sequence"/>
</dbReference>
<sequence length="125" mass="14456">MMAILLAPHPNLTSGSGLLHRKIEHHVNETFLLGQVRGRWSVPQFECVFNPRVMCLKHHATTFICKRLAHRLRQIFPISAHFTVRCQKSEFLRVAVVFIRDVLRDDVRLLVADKVLQTSHFHPTA</sequence>
<proteinExistence type="predicted"/>